<comment type="caution">
    <text evidence="6">The sequence shown here is derived from an EMBL/GenBank/DDBJ whole genome shotgun (WGS) entry which is preliminary data.</text>
</comment>
<feature type="binding site" evidence="4">
    <location>
        <position position="288"/>
    </location>
    <ligand>
        <name>Zn(2+)</name>
        <dbReference type="ChEBI" id="CHEBI:29105"/>
        <label>1</label>
        <note>catalytic</note>
    </ligand>
</feature>
<dbReference type="eggNOG" id="COG0044">
    <property type="taxonomic scope" value="Bacteria"/>
</dbReference>
<dbReference type="PATRIC" id="fig|1195246.3.peg.3085"/>
<keyword evidence="1 4" id="KW-0479">Metal-binding</keyword>
<dbReference type="SUPFAM" id="SSF51338">
    <property type="entry name" value="Composite domain of metallo-dependent hydrolases"/>
    <property type="match status" value="1"/>
</dbReference>
<evidence type="ECO:0000313" key="6">
    <source>
        <dbReference type="EMBL" id="EIW87944.1"/>
    </source>
</evidence>
<feature type="binding site" evidence="4">
    <location>
        <position position="227"/>
    </location>
    <ligand>
        <name>Zn(2+)</name>
        <dbReference type="ChEBI" id="CHEBI:29105"/>
        <label>2</label>
        <note>catalytic</note>
    </ligand>
</feature>
<sequence length="401" mass="41462">MEQIILIKGAQLYAPTALGTKDLLLAGNTIAAIADNLMLNDTNLPITVIDGSGKLLVPGFVDSLVHYIGGGGEGGFATRTPEMQLTDATLAGVTTAIGVLGTDATTRTLSNLLAKAHALDIEGISTYCHTGSYEIPCRTLTGNITDDLILIDKIIGVGEIAISDHRSSQPTISEIRKVAAAARVGGMLAGKGGVVSVHVGSGNSLLQPLFDAVAGTELSLSQFYPTHINRNEALFNAGLEFARAGGVIDFTTSTTAYDLQHGEVAAAAAVARALAAGISPTQLTMSSDGNASLPIFSPDGRLLGLEVGAVRSLHQALQSAVLEFQVPLSAALTTVTQAPAQVLGLKQKGQLAVGKDADMLLLNSHDLSIDTVIAKGRCLVKDGRPRVYGTFEKPQQFATGG</sequence>
<dbReference type="PIRSF" id="PIRSF001238">
    <property type="entry name" value="IadA"/>
    <property type="match status" value="1"/>
</dbReference>
<reference evidence="6 7" key="1">
    <citation type="journal article" date="2012" name="J. Bacteriol.">
        <title>Genome Sequence of Pectin-Degrading Alishewanella agri, Isolated from Landfill Soil.</title>
        <authorList>
            <person name="Kim J."/>
            <person name="Jung J."/>
            <person name="Sung J.S."/>
            <person name="Chun J."/>
            <person name="Park W."/>
        </authorList>
    </citation>
    <scope>NUCLEOTIDE SEQUENCE [LARGE SCALE GENOMIC DNA]</scope>
    <source>
        <strain evidence="6 7">BL06</strain>
    </source>
</reference>
<evidence type="ECO:0000256" key="2">
    <source>
        <dbReference type="PIRSR" id="PIRSR001238-1"/>
    </source>
</evidence>
<feature type="domain" description="Amidohydrolase-related" evidence="5">
    <location>
        <begin position="268"/>
        <end position="377"/>
    </location>
</feature>
<comment type="cofactor">
    <cofactor evidence="1 4">
        <name>Zn(2+)</name>
        <dbReference type="ChEBI" id="CHEBI:29105"/>
    </cofactor>
    <text evidence="1 4">Binds 2 Zn(2+) ions per subunit.</text>
</comment>
<accession>I9NZQ8</accession>
<feature type="binding site" evidence="3">
    <location>
        <position position="292"/>
    </location>
    <ligand>
        <name>substrate</name>
    </ligand>
</feature>
<dbReference type="EC" id="3.4.19.-" evidence="1"/>
<keyword evidence="1 4" id="KW-0862">Zinc</keyword>
<dbReference type="GO" id="GO:0005737">
    <property type="term" value="C:cytoplasm"/>
    <property type="evidence" value="ECO:0007669"/>
    <property type="project" value="UniProtKB-SubCell"/>
</dbReference>
<dbReference type="GO" id="GO:0008237">
    <property type="term" value="F:metallopeptidase activity"/>
    <property type="evidence" value="ECO:0007669"/>
    <property type="project" value="UniProtKB-KW"/>
</dbReference>
<comment type="similarity">
    <text evidence="1">Belongs to the peptidase M38 family.</text>
</comment>
<dbReference type="GO" id="GO:0008798">
    <property type="term" value="F:beta-aspartyl-peptidase activity"/>
    <property type="evidence" value="ECO:0007669"/>
    <property type="project" value="InterPro"/>
</dbReference>
<dbReference type="InterPro" id="IPR010229">
    <property type="entry name" value="Pept_M38_dipep"/>
</dbReference>
<feature type="binding site" evidence="4">
    <location>
        <position position="66"/>
    </location>
    <ligand>
        <name>Zn(2+)</name>
        <dbReference type="ChEBI" id="CHEBI:29105"/>
        <label>1</label>
        <note>catalytic</note>
    </ligand>
</feature>
<dbReference type="Pfam" id="PF01979">
    <property type="entry name" value="Amidohydro_1"/>
    <property type="match status" value="1"/>
</dbReference>
<comment type="subcellular location">
    <subcellularLocation>
        <location evidence="1">Cytoplasm</location>
    </subcellularLocation>
</comment>
<dbReference type="InterPro" id="IPR011059">
    <property type="entry name" value="Metal-dep_hydrolase_composite"/>
</dbReference>
<dbReference type="NCBIfam" id="TIGR01975">
    <property type="entry name" value="isoAsp_dipep"/>
    <property type="match status" value="1"/>
</dbReference>
<feature type="binding site" evidence="3">
    <location>
        <position position="102"/>
    </location>
    <ligand>
        <name>substrate</name>
    </ligand>
</feature>
<keyword evidence="7" id="KW-1185">Reference proteome</keyword>
<dbReference type="Gene3D" id="3.20.20.140">
    <property type="entry name" value="Metal-dependent hydrolases"/>
    <property type="match status" value="1"/>
</dbReference>
<keyword evidence="1 6" id="KW-0378">Hydrolase</keyword>
<feature type="binding site" evidence="4">
    <location>
        <position position="198"/>
    </location>
    <ligand>
        <name>Zn(2+)</name>
        <dbReference type="ChEBI" id="CHEBI:29105"/>
        <label>2</label>
        <note>catalytic</note>
    </ligand>
</feature>
<dbReference type="InterPro" id="IPR032466">
    <property type="entry name" value="Metal_Hydrolase"/>
</dbReference>
<dbReference type="InterPro" id="IPR050378">
    <property type="entry name" value="Metallo-dep_Hydrolases_sf"/>
</dbReference>
<evidence type="ECO:0000256" key="4">
    <source>
        <dbReference type="PIRSR" id="PIRSR001238-3"/>
    </source>
</evidence>
<evidence type="ECO:0000256" key="1">
    <source>
        <dbReference type="PIRNR" id="PIRNR001238"/>
    </source>
</evidence>
<evidence type="ECO:0000313" key="7">
    <source>
        <dbReference type="Proteomes" id="UP000035062"/>
    </source>
</evidence>
<keyword evidence="1" id="KW-0645">Protease</keyword>
<dbReference type="AlphaFoldDB" id="I9NZQ8"/>
<feature type="binding site" evidence="3">
    <location>
        <position position="133"/>
    </location>
    <ligand>
        <name>substrate</name>
    </ligand>
</feature>
<keyword evidence="1" id="KW-0482">Metalloprotease</keyword>
<dbReference type="Gene3D" id="2.30.40.10">
    <property type="entry name" value="Urease, subunit C, domain 1"/>
    <property type="match status" value="1"/>
</dbReference>
<dbReference type="RefSeq" id="WP_008985842.1">
    <property type="nucleotide sequence ID" value="NZ_AKKU01000026.1"/>
</dbReference>
<dbReference type="GO" id="GO:0006508">
    <property type="term" value="P:proteolysis"/>
    <property type="evidence" value="ECO:0007669"/>
    <property type="project" value="UniProtKB-KW"/>
</dbReference>
<dbReference type="SUPFAM" id="SSF51556">
    <property type="entry name" value="Metallo-dependent hydrolases"/>
    <property type="match status" value="1"/>
</dbReference>
<dbReference type="EMBL" id="AKKU01000026">
    <property type="protein sequence ID" value="EIW87944.1"/>
    <property type="molecule type" value="Genomic_DNA"/>
</dbReference>
<dbReference type="InterPro" id="IPR006680">
    <property type="entry name" value="Amidohydro-rel"/>
</dbReference>
<dbReference type="STRING" id="1195246.AGRI_15535"/>
<evidence type="ECO:0000256" key="3">
    <source>
        <dbReference type="PIRSR" id="PIRSR001238-2"/>
    </source>
</evidence>
<evidence type="ECO:0000259" key="5">
    <source>
        <dbReference type="Pfam" id="PF01979"/>
    </source>
</evidence>
<feature type="binding site" evidence="3">
    <location>
        <begin position="71"/>
        <end position="73"/>
    </location>
    <ligand>
        <name>substrate</name>
    </ligand>
</feature>
<dbReference type="GO" id="GO:0016810">
    <property type="term" value="F:hydrolase activity, acting on carbon-nitrogen (but not peptide) bonds"/>
    <property type="evidence" value="ECO:0007669"/>
    <property type="project" value="InterPro"/>
</dbReference>
<dbReference type="GO" id="GO:0046872">
    <property type="term" value="F:metal ion binding"/>
    <property type="evidence" value="ECO:0007669"/>
    <property type="project" value="UniProtKB-KW"/>
</dbReference>
<comment type="function">
    <text evidence="1">Catalyzes the hydrolytic cleavage of a subset of L-isoaspartyl (L-beta-aspartyl) dipeptides. Used to degrade proteins damaged by L-isoaspartyl residues formation.</text>
</comment>
<name>I9NZQ8_9ALTE</name>
<comment type="PTM">
    <text evidence="1">Carboxylation allows a single lysine to coordinate two zinc ions.</text>
</comment>
<dbReference type="PANTHER" id="PTHR11647:SF1">
    <property type="entry name" value="COLLAPSIN RESPONSE MEDIATOR PROTEIN"/>
    <property type="match status" value="1"/>
</dbReference>
<feature type="active site" description="Proton acceptor" evidence="2">
    <location>
        <position position="288"/>
    </location>
</feature>
<organism evidence="6 7">
    <name type="scientific">Alishewanella agri BL06</name>
    <dbReference type="NCBI Taxonomy" id="1195246"/>
    <lineage>
        <taxon>Bacteria</taxon>
        <taxon>Pseudomonadati</taxon>
        <taxon>Pseudomonadota</taxon>
        <taxon>Gammaproteobacteria</taxon>
        <taxon>Alteromonadales</taxon>
        <taxon>Alteromonadaceae</taxon>
        <taxon>Alishewanella</taxon>
    </lineage>
</organism>
<gene>
    <name evidence="6" type="ORF">AGRI_15535</name>
</gene>
<protein>
    <recommendedName>
        <fullName evidence="1">Isoaspartyl dipeptidase</fullName>
        <ecNumber evidence="1">3.4.19.-</ecNumber>
    </recommendedName>
</protein>
<proteinExistence type="inferred from homology"/>
<dbReference type="Proteomes" id="UP000035062">
    <property type="component" value="Unassembled WGS sequence"/>
</dbReference>
<feature type="binding site" evidence="3">
    <location>
        <position position="230"/>
    </location>
    <ligand>
        <name>substrate</name>
    </ligand>
</feature>
<feature type="binding site" evidence="3">
    <location>
        <position position="166"/>
    </location>
    <ligand>
        <name>substrate</name>
    </ligand>
</feature>
<dbReference type="PANTHER" id="PTHR11647">
    <property type="entry name" value="HYDRANTOINASE/DIHYDROPYRIMIDINASE FAMILY MEMBER"/>
    <property type="match status" value="1"/>
</dbReference>